<accession>A0A398CT16</accession>
<gene>
    <name evidence="1" type="ORF">SMC7_05990</name>
</gene>
<sequence>MTHKEETVGQTTLVGVARRNGVPPDDLMEPSGGWLNHIYGLKRRGAKYVLHVSPAAVRPSELVKPKRTGSATWLTSECSDYLLSASNSPLNIE</sequence>
<dbReference type="AlphaFoldDB" id="A0A398CT16"/>
<dbReference type="EMBL" id="QXIS01000033">
    <property type="protein sequence ID" value="RIE05702.1"/>
    <property type="molecule type" value="Genomic_DNA"/>
</dbReference>
<name>A0A398CT16_9BACT</name>
<dbReference type="Proteomes" id="UP000266328">
    <property type="component" value="Unassembled WGS sequence"/>
</dbReference>
<protein>
    <submittedName>
        <fullName evidence="1">Uncharacterized protein</fullName>
    </submittedName>
</protein>
<proteinExistence type="predicted"/>
<evidence type="ECO:0000313" key="2">
    <source>
        <dbReference type="Proteomes" id="UP000266328"/>
    </source>
</evidence>
<comment type="caution">
    <text evidence="1">The sequence shown here is derived from an EMBL/GenBank/DDBJ whole genome shotgun (WGS) entry which is preliminary data.</text>
</comment>
<reference evidence="1 2" key="1">
    <citation type="submission" date="2018-09" db="EMBL/GenBank/DDBJ databases">
        <title>Discovery and Ecogenomic Context for Candidatus Cryosericales, a Global Caldiserica Order Active in Thawing Permafrost.</title>
        <authorList>
            <person name="Martinez M.A."/>
            <person name="Woodcroft B.J."/>
            <person name="Ignacio Espinoza J.C."/>
            <person name="Zayed A."/>
            <person name="Singleton C.M."/>
            <person name="Boyd J."/>
            <person name="Li Y.-F."/>
            <person name="Purvine S."/>
            <person name="Maughan H."/>
            <person name="Hodgkins S.B."/>
            <person name="Anderson D."/>
            <person name="Sederholm M."/>
            <person name="Temperton B."/>
            <person name="Saleska S.R."/>
            <person name="Tyson G.W."/>
            <person name="Rich V.I."/>
        </authorList>
    </citation>
    <scope>NUCLEOTIDE SEQUENCE [LARGE SCALE GENOMIC DNA]</scope>
    <source>
        <strain evidence="1 2">SMC7</strain>
    </source>
</reference>
<evidence type="ECO:0000313" key="1">
    <source>
        <dbReference type="EMBL" id="RIE05702.1"/>
    </source>
</evidence>
<organism evidence="1 2">
    <name type="scientific">Candidatus Cryosericum terrychapinii</name>
    <dbReference type="NCBI Taxonomy" id="2290919"/>
    <lineage>
        <taxon>Bacteria</taxon>
        <taxon>Pseudomonadati</taxon>
        <taxon>Caldisericota/Cryosericota group</taxon>
        <taxon>Candidatus Cryosericota</taxon>
        <taxon>Candidatus Cryosericia</taxon>
        <taxon>Candidatus Cryosericales</taxon>
        <taxon>Candidatus Cryosericaceae</taxon>
        <taxon>Candidatus Cryosericum</taxon>
    </lineage>
</organism>
<keyword evidence="2" id="KW-1185">Reference proteome</keyword>